<name>A0A645B6R5_9ZZZZ</name>
<evidence type="ECO:0000313" key="2">
    <source>
        <dbReference type="EMBL" id="MPM61125.1"/>
    </source>
</evidence>
<gene>
    <name evidence="2" type="ORF">SDC9_107979</name>
</gene>
<evidence type="ECO:0000259" key="1">
    <source>
        <dbReference type="Pfam" id="PF13349"/>
    </source>
</evidence>
<sequence length="265" mass="28571">MTADGDQVRRVMIRTKNTVVTIKPSESLEFTLRYTEDEFHSYDCVLDKGALSLELRPAVRFFDWRIGLIIRPRHTIELSVPRDFAASIDAQTSNASLGMEGISLWGTLRLCTSNDKLQAKNLEAKEIDLHTSNSALTAESLKSGGTIALKTSNGRVDANDLHAGKSLNIQTSNGRVNADNLTGGVSIRIQSSNSPLHVSGLEANNLTLLTSNASISGSMKGSAADYTVHSGTSNAKNSLSEHKHSGEKILDARTSNGSIKLEFEG</sequence>
<accession>A0A645B6R5</accession>
<comment type="caution">
    <text evidence="2">The sequence shown here is derived from an EMBL/GenBank/DDBJ whole genome shotgun (WGS) entry which is preliminary data.</text>
</comment>
<reference evidence="2" key="1">
    <citation type="submission" date="2019-08" db="EMBL/GenBank/DDBJ databases">
        <authorList>
            <person name="Kucharzyk K."/>
            <person name="Murdoch R.W."/>
            <person name="Higgins S."/>
            <person name="Loffler F."/>
        </authorList>
    </citation>
    <scope>NUCLEOTIDE SEQUENCE</scope>
</reference>
<organism evidence="2">
    <name type="scientific">bioreactor metagenome</name>
    <dbReference type="NCBI Taxonomy" id="1076179"/>
    <lineage>
        <taxon>unclassified sequences</taxon>
        <taxon>metagenomes</taxon>
        <taxon>ecological metagenomes</taxon>
    </lineage>
</organism>
<dbReference type="EMBL" id="VSSQ01018163">
    <property type="protein sequence ID" value="MPM61125.1"/>
    <property type="molecule type" value="Genomic_DNA"/>
</dbReference>
<dbReference type="AlphaFoldDB" id="A0A645B6R5"/>
<dbReference type="Pfam" id="PF13349">
    <property type="entry name" value="DUF4097"/>
    <property type="match status" value="1"/>
</dbReference>
<dbReference type="InterPro" id="IPR025164">
    <property type="entry name" value="Toastrack_DUF4097"/>
</dbReference>
<feature type="domain" description="DUF4097" evidence="1">
    <location>
        <begin position="9"/>
        <end position="261"/>
    </location>
</feature>
<protein>
    <recommendedName>
        <fullName evidence="1">DUF4097 domain-containing protein</fullName>
    </recommendedName>
</protein>
<proteinExistence type="predicted"/>